<organism evidence="1 2">
    <name type="scientific">Gossypium lobatum</name>
    <dbReference type="NCBI Taxonomy" id="34289"/>
    <lineage>
        <taxon>Eukaryota</taxon>
        <taxon>Viridiplantae</taxon>
        <taxon>Streptophyta</taxon>
        <taxon>Embryophyta</taxon>
        <taxon>Tracheophyta</taxon>
        <taxon>Spermatophyta</taxon>
        <taxon>Magnoliopsida</taxon>
        <taxon>eudicotyledons</taxon>
        <taxon>Gunneridae</taxon>
        <taxon>Pentapetalae</taxon>
        <taxon>rosids</taxon>
        <taxon>malvids</taxon>
        <taxon>Malvales</taxon>
        <taxon>Malvaceae</taxon>
        <taxon>Malvoideae</taxon>
        <taxon>Gossypium</taxon>
    </lineage>
</organism>
<dbReference type="Proteomes" id="UP000593572">
    <property type="component" value="Unassembled WGS sequence"/>
</dbReference>
<keyword evidence="2" id="KW-1185">Reference proteome</keyword>
<evidence type="ECO:0000313" key="1">
    <source>
        <dbReference type="EMBL" id="MBA0568853.1"/>
    </source>
</evidence>
<reference evidence="1 2" key="1">
    <citation type="journal article" date="2019" name="Genome Biol. Evol.">
        <title>Insights into the evolution of the New World diploid cottons (Gossypium, subgenus Houzingenia) based on genome sequencing.</title>
        <authorList>
            <person name="Grover C.E."/>
            <person name="Arick M.A. 2nd"/>
            <person name="Thrash A."/>
            <person name="Conover J.L."/>
            <person name="Sanders W.S."/>
            <person name="Peterson D.G."/>
            <person name="Frelichowski J.E."/>
            <person name="Scheffler J.A."/>
            <person name="Scheffler B.E."/>
            <person name="Wendel J.F."/>
        </authorList>
    </citation>
    <scope>NUCLEOTIDE SEQUENCE [LARGE SCALE GENOMIC DNA]</scope>
    <source>
        <strain evidence="1">157</strain>
        <tissue evidence="1">Leaf</tissue>
    </source>
</reference>
<proteinExistence type="predicted"/>
<name>A0A7J8MVX6_9ROSI</name>
<gene>
    <name evidence="1" type="ORF">Golob_006320</name>
</gene>
<protein>
    <submittedName>
        <fullName evidence="1">Uncharacterized protein</fullName>
    </submittedName>
</protein>
<dbReference type="AlphaFoldDB" id="A0A7J8MVX6"/>
<evidence type="ECO:0000313" key="2">
    <source>
        <dbReference type="Proteomes" id="UP000593572"/>
    </source>
</evidence>
<comment type="caution">
    <text evidence="1">The sequence shown here is derived from an EMBL/GenBank/DDBJ whole genome shotgun (WGS) entry which is preliminary data.</text>
</comment>
<accession>A0A7J8MVX6</accession>
<sequence length="22" mass="2391">MLLKNVTFSGICDKSAAKDHVL</sequence>
<dbReference type="EMBL" id="JABEZX010000010">
    <property type="protein sequence ID" value="MBA0568853.1"/>
    <property type="molecule type" value="Genomic_DNA"/>
</dbReference>